<sequence length="267" mass="29762">MESEGLKVFLKSVGDAVYSLNTICVGLAAVSKGNVEKADDLTISWESNDYKQSAISARSFAVRSALVFVEEALLEYFKYISNCPDQPAKILSAVTTDGAAKKVEKLSSQVSNLEPYWAPIVALLVRWRNQVVHNSNTSLSPAFRKILVDNSAIISQRHAAIDISQTLSNFDSRKITLKDFTTMIAVTIRYVRQLDAELSPNIKSTEFLRNQLVSRDLVSDYKNVIGVNGIDKQKKKFDSFIKANFPSLIGAQSDTLFESRFDILEHK</sequence>
<keyword evidence="2" id="KW-1185">Reference proteome</keyword>
<reference evidence="1 2" key="1">
    <citation type="submission" date="2018-09" db="EMBL/GenBank/DDBJ databases">
        <authorList>
            <person name="Wang Z."/>
        </authorList>
    </citation>
    <scope>NUCLEOTIDE SEQUENCE [LARGE SCALE GENOMIC DNA]</scope>
    <source>
        <strain evidence="1 2">ALS 81</strain>
    </source>
</reference>
<accession>A0A420EDT4</accession>
<dbReference type="EMBL" id="RAQO01000005">
    <property type="protein sequence ID" value="RKF18828.1"/>
    <property type="molecule type" value="Genomic_DNA"/>
</dbReference>
<dbReference type="OrthoDB" id="6399735at2"/>
<gene>
    <name evidence="1" type="ORF">DBZ36_10585</name>
</gene>
<dbReference type="Proteomes" id="UP000286482">
    <property type="component" value="Unassembled WGS sequence"/>
</dbReference>
<name>A0A420EDT4_9ALTE</name>
<comment type="caution">
    <text evidence="1">The sequence shown here is derived from an EMBL/GenBank/DDBJ whole genome shotgun (WGS) entry which is preliminary data.</text>
</comment>
<evidence type="ECO:0000313" key="1">
    <source>
        <dbReference type="EMBL" id="RKF18828.1"/>
    </source>
</evidence>
<organism evidence="1 2">
    <name type="scientific">Alginatibacterium sediminis</name>
    <dbReference type="NCBI Taxonomy" id="2164068"/>
    <lineage>
        <taxon>Bacteria</taxon>
        <taxon>Pseudomonadati</taxon>
        <taxon>Pseudomonadota</taxon>
        <taxon>Gammaproteobacteria</taxon>
        <taxon>Alteromonadales</taxon>
        <taxon>Alteromonadaceae</taxon>
        <taxon>Alginatibacterium</taxon>
    </lineage>
</organism>
<dbReference type="RefSeq" id="WP_120354908.1">
    <property type="nucleotide sequence ID" value="NZ_RAQO01000005.1"/>
</dbReference>
<protein>
    <submittedName>
        <fullName evidence="1">Uncharacterized protein</fullName>
    </submittedName>
</protein>
<evidence type="ECO:0000313" key="2">
    <source>
        <dbReference type="Proteomes" id="UP000286482"/>
    </source>
</evidence>
<proteinExistence type="predicted"/>
<dbReference type="AlphaFoldDB" id="A0A420EDT4"/>